<keyword evidence="5 14" id="KW-0436">Ligase</keyword>
<dbReference type="InterPro" id="IPR050061">
    <property type="entry name" value="MurCDEF_pg_biosynth"/>
</dbReference>
<dbReference type="EC" id="6.3.2.8" evidence="3 14"/>
<dbReference type="InterPro" id="IPR004101">
    <property type="entry name" value="Mur_ligase_C"/>
</dbReference>
<dbReference type="Proteomes" id="UP000324288">
    <property type="component" value="Chromosome"/>
</dbReference>
<evidence type="ECO:0000259" key="15">
    <source>
        <dbReference type="Pfam" id="PF01225"/>
    </source>
</evidence>
<accession>A0A0M4M930</accession>
<evidence type="ECO:0000256" key="7">
    <source>
        <dbReference type="ARBA" id="ARBA00022741"/>
    </source>
</evidence>
<evidence type="ECO:0000256" key="9">
    <source>
        <dbReference type="ARBA" id="ARBA00022960"/>
    </source>
</evidence>
<reference evidence="18" key="2">
    <citation type="journal article" date="2016" name="Int. J. Syst. Evol. Microbiol.">
        <title>Lawsonella clevelandensis gen. nov., sp. nov., a new member of the suborder Corynebacterineae isolated from human abscesses.</title>
        <authorList>
            <person name="Bell M.E."/>
            <person name="Bernard K.A."/>
            <person name="Harrington S.M."/>
            <person name="Patel N.B."/>
            <person name="Tucker T.A."/>
            <person name="Metcalfe M.G."/>
            <person name="McQuiston J.R."/>
        </authorList>
    </citation>
    <scope>NUCLEOTIDE SEQUENCE</scope>
    <source>
        <strain evidence="18">X1698</strain>
    </source>
</reference>
<feature type="domain" description="Mur ligase C-terminal" evidence="16">
    <location>
        <begin position="335"/>
        <end position="470"/>
    </location>
</feature>
<dbReference type="Gene3D" id="3.40.1190.10">
    <property type="entry name" value="Mur-like, catalytic domain"/>
    <property type="match status" value="1"/>
</dbReference>
<dbReference type="EMBL" id="CP012390">
    <property type="protein sequence ID" value="ALE19438.1"/>
    <property type="molecule type" value="Genomic_DNA"/>
</dbReference>
<evidence type="ECO:0000256" key="13">
    <source>
        <dbReference type="ARBA" id="ARBA00047833"/>
    </source>
</evidence>
<keyword evidence="4 14" id="KW-0963">Cytoplasm</keyword>
<feature type="domain" description="Mur ligase N-terminal catalytic" evidence="15">
    <location>
        <begin position="12"/>
        <end position="116"/>
    </location>
</feature>
<comment type="subcellular location">
    <subcellularLocation>
        <location evidence="1 14">Cytoplasm</location>
    </subcellularLocation>
</comment>
<dbReference type="SUPFAM" id="SSF51984">
    <property type="entry name" value="MurCD N-terminal domain"/>
    <property type="match status" value="1"/>
</dbReference>
<evidence type="ECO:0000313" key="20">
    <source>
        <dbReference type="Proteomes" id="UP000068137"/>
    </source>
</evidence>
<evidence type="ECO:0000256" key="10">
    <source>
        <dbReference type="ARBA" id="ARBA00022984"/>
    </source>
</evidence>
<dbReference type="GO" id="GO:0005737">
    <property type="term" value="C:cytoplasm"/>
    <property type="evidence" value="ECO:0007669"/>
    <property type="project" value="UniProtKB-SubCell"/>
</dbReference>
<comment type="function">
    <text evidence="14">Cell wall formation.</text>
</comment>
<evidence type="ECO:0000256" key="4">
    <source>
        <dbReference type="ARBA" id="ARBA00022490"/>
    </source>
</evidence>
<keyword evidence="9 14" id="KW-0133">Cell shape</keyword>
<evidence type="ECO:0000256" key="6">
    <source>
        <dbReference type="ARBA" id="ARBA00022618"/>
    </source>
</evidence>
<evidence type="ECO:0000256" key="14">
    <source>
        <dbReference type="HAMAP-Rule" id="MF_00046"/>
    </source>
</evidence>
<proteinExistence type="inferred from homology"/>
<dbReference type="EMBL" id="LR584267">
    <property type="protein sequence ID" value="VHO01637.1"/>
    <property type="molecule type" value="Genomic_DNA"/>
</dbReference>
<dbReference type="InterPro" id="IPR000713">
    <property type="entry name" value="Mur_ligase_N"/>
</dbReference>
<dbReference type="NCBIfam" id="TIGR01082">
    <property type="entry name" value="murC"/>
    <property type="match status" value="1"/>
</dbReference>
<reference evidence="18 20" key="1">
    <citation type="journal article" date="2015" name="Genome Announc.">
        <title>Complete Genome Sequences for Two Strains of a Novel Fastidious, Partially Acid-Fast, Gram-Positive Corynebacterineae Bacterium, Derived from Human Clinical Samples.</title>
        <authorList>
            <person name="Nicholson A.C."/>
            <person name="Bell M."/>
            <person name="Humrighouse B.W."/>
            <person name="McQuiston J.R."/>
        </authorList>
    </citation>
    <scope>NUCLEOTIDE SEQUENCE [LARGE SCALE GENOMIC DNA]</scope>
    <source>
        <strain evidence="18 20">X1698</strain>
    </source>
</reference>
<evidence type="ECO:0000256" key="12">
    <source>
        <dbReference type="ARBA" id="ARBA00023316"/>
    </source>
</evidence>
<keyword evidence="8 14" id="KW-0067">ATP-binding</keyword>
<keyword evidence="7 14" id="KW-0547">Nucleotide-binding</keyword>
<name>A0A0M4M930_9ACTN</name>
<dbReference type="SUPFAM" id="SSF53623">
    <property type="entry name" value="MurD-like peptide ligases, catalytic domain"/>
    <property type="match status" value="1"/>
</dbReference>
<dbReference type="InterPro" id="IPR036615">
    <property type="entry name" value="Mur_ligase_C_dom_sf"/>
</dbReference>
<keyword evidence="12 14" id="KW-0961">Cell wall biogenesis/degradation</keyword>
<feature type="domain" description="Mur ligase central" evidence="17">
    <location>
        <begin position="120"/>
        <end position="312"/>
    </location>
</feature>
<dbReference type="PANTHER" id="PTHR43445">
    <property type="entry name" value="UDP-N-ACETYLMURAMATE--L-ALANINE LIGASE-RELATED"/>
    <property type="match status" value="1"/>
</dbReference>
<evidence type="ECO:0000256" key="1">
    <source>
        <dbReference type="ARBA" id="ARBA00004496"/>
    </source>
</evidence>
<dbReference type="PATRIC" id="fig|1528099.3.peg.1533"/>
<dbReference type="Pfam" id="PF01225">
    <property type="entry name" value="Mur_ligase"/>
    <property type="match status" value="1"/>
</dbReference>
<dbReference type="GO" id="GO:0051301">
    <property type="term" value="P:cell division"/>
    <property type="evidence" value="ECO:0007669"/>
    <property type="project" value="UniProtKB-KW"/>
</dbReference>
<comment type="pathway">
    <text evidence="2 14">Cell wall biogenesis; peptidoglycan biosynthesis.</text>
</comment>
<dbReference type="GO" id="GO:0009252">
    <property type="term" value="P:peptidoglycan biosynthetic process"/>
    <property type="evidence" value="ECO:0007669"/>
    <property type="project" value="UniProtKB-UniRule"/>
</dbReference>
<dbReference type="Pfam" id="PF08245">
    <property type="entry name" value="Mur_ligase_M"/>
    <property type="match status" value="1"/>
</dbReference>
<dbReference type="GeneID" id="84895441"/>
<dbReference type="GO" id="GO:0005524">
    <property type="term" value="F:ATP binding"/>
    <property type="evidence" value="ECO:0007669"/>
    <property type="project" value="UniProtKB-UniRule"/>
</dbReference>
<evidence type="ECO:0000256" key="2">
    <source>
        <dbReference type="ARBA" id="ARBA00004752"/>
    </source>
</evidence>
<keyword evidence="10 14" id="KW-0573">Peptidoglycan synthesis</keyword>
<dbReference type="Pfam" id="PF02875">
    <property type="entry name" value="Mur_ligase_C"/>
    <property type="match status" value="1"/>
</dbReference>
<dbReference type="Proteomes" id="UP000068137">
    <property type="component" value="Chromosome"/>
</dbReference>
<dbReference type="STRING" id="1528099.AL705_07785"/>
<dbReference type="InterPro" id="IPR005758">
    <property type="entry name" value="UDP-N-AcMur_Ala_ligase_MurC"/>
</dbReference>
<evidence type="ECO:0000313" key="21">
    <source>
        <dbReference type="Proteomes" id="UP000324288"/>
    </source>
</evidence>
<evidence type="ECO:0000259" key="17">
    <source>
        <dbReference type="Pfam" id="PF08245"/>
    </source>
</evidence>
<evidence type="ECO:0000256" key="11">
    <source>
        <dbReference type="ARBA" id="ARBA00023306"/>
    </source>
</evidence>
<dbReference type="RefSeq" id="WP_053962520.1">
    <property type="nucleotide sequence ID" value="NZ_CAJPTR010000020.1"/>
</dbReference>
<feature type="binding site" evidence="14">
    <location>
        <begin position="122"/>
        <end position="128"/>
    </location>
    <ligand>
        <name>ATP</name>
        <dbReference type="ChEBI" id="CHEBI:30616"/>
    </ligand>
</feature>
<dbReference type="AlphaFoldDB" id="A0A0M4M930"/>
<keyword evidence="11 14" id="KW-0131">Cell cycle</keyword>
<dbReference type="HAMAP" id="MF_00046">
    <property type="entry name" value="MurC"/>
    <property type="match status" value="1"/>
</dbReference>
<dbReference type="GO" id="GO:0008763">
    <property type="term" value="F:UDP-N-acetylmuramate-L-alanine ligase activity"/>
    <property type="evidence" value="ECO:0007669"/>
    <property type="project" value="UniProtKB-UniRule"/>
</dbReference>
<gene>
    <name evidence="14 19" type="primary">murC</name>
    <name evidence="18" type="ORF">AL705_07785</name>
    <name evidence="19" type="ORF">LC603019_01566</name>
</gene>
<sequence length="485" mass="51470">MLTATLPPELQHVHMIGIGGAGMSGVARILLARGGEVSGSDVRDSRALVSLSARGAKVAVGHDVVNLNLLSERPSCVIVSYAAIPDTNPELREARRLGIPIRTRSQVLAQLMKGYRTLLVAGTHGKTSTTSMAIVSFQGFGCDPSFAVGGALHETGTNAHHGSGDLFIAEADESDASLLQYRASIAIVTNVEPDHLNFFGTAEAYCQVFADFLDCIEPGGALIVCVDDPGSRTLALYAAQRGIRVLGYGTATEAAQAQRDGIPMCGVLEAWEPTLDGLAARIHLAGDDSSRELVLPVPGEHMALNALSTLVAVREYGGDVRAALEALTHFGGVNRRFQYHGQVGGIRVYDDYAHHPTEARAVLTAAREVADADAQGLGHPGRVIVCFQPHLYSRTEQFATEFAQALNLADYAIVLDIYGARENPMPGVTSELITRQLTIPHKYQPDFSKVPYDVAAIAEPGDIVLTMGAGNVTMEADAIIALLKG</sequence>
<comment type="similarity">
    <text evidence="14">Belongs to the MurCDEF family.</text>
</comment>
<dbReference type="GO" id="GO:0071555">
    <property type="term" value="P:cell wall organization"/>
    <property type="evidence" value="ECO:0007669"/>
    <property type="project" value="UniProtKB-KW"/>
</dbReference>
<dbReference type="Gene3D" id="3.40.50.720">
    <property type="entry name" value="NAD(P)-binding Rossmann-like Domain"/>
    <property type="match status" value="1"/>
</dbReference>
<dbReference type="Gene3D" id="3.90.190.20">
    <property type="entry name" value="Mur ligase, C-terminal domain"/>
    <property type="match status" value="1"/>
</dbReference>
<keyword evidence="6 14" id="KW-0132">Cell division</keyword>
<dbReference type="PANTHER" id="PTHR43445:SF3">
    <property type="entry name" value="UDP-N-ACETYLMURAMATE--L-ALANINE LIGASE"/>
    <property type="match status" value="1"/>
</dbReference>
<comment type="catalytic activity">
    <reaction evidence="13 14">
        <text>UDP-N-acetyl-alpha-D-muramate + L-alanine + ATP = UDP-N-acetyl-alpha-D-muramoyl-L-alanine + ADP + phosphate + H(+)</text>
        <dbReference type="Rhea" id="RHEA:23372"/>
        <dbReference type="ChEBI" id="CHEBI:15378"/>
        <dbReference type="ChEBI" id="CHEBI:30616"/>
        <dbReference type="ChEBI" id="CHEBI:43474"/>
        <dbReference type="ChEBI" id="CHEBI:57972"/>
        <dbReference type="ChEBI" id="CHEBI:70757"/>
        <dbReference type="ChEBI" id="CHEBI:83898"/>
        <dbReference type="ChEBI" id="CHEBI:456216"/>
        <dbReference type="EC" id="6.3.2.8"/>
    </reaction>
</comment>
<organism evidence="18 20">
    <name type="scientific">Lawsonella clevelandensis</name>
    <dbReference type="NCBI Taxonomy" id="1528099"/>
    <lineage>
        <taxon>Bacteria</taxon>
        <taxon>Bacillati</taxon>
        <taxon>Actinomycetota</taxon>
        <taxon>Actinomycetes</taxon>
        <taxon>Mycobacteriales</taxon>
        <taxon>Lawsonellaceae</taxon>
        <taxon>Lawsonella</taxon>
    </lineage>
</organism>
<dbReference type="SUPFAM" id="SSF53244">
    <property type="entry name" value="MurD-like peptide ligases, peptide-binding domain"/>
    <property type="match status" value="1"/>
</dbReference>
<evidence type="ECO:0000259" key="16">
    <source>
        <dbReference type="Pfam" id="PF02875"/>
    </source>
</evidence>
<dbReference type="GO" id="GO:0008360">
    <property type="term" value="P:regulation of cell shape"/>
    <property type="evidence" value="ECO:0007669"/>
    <property type="project" value="UniProtKB-KW"/>
</dbReference>
<keyword evidence="21" id="KW-1185">Reference proteome</keyword>
<dbReference type="KEGG" id="cbq:AL705_07785"/>
<evidence type="ECO:0000256" key="3">
    <source>
        <dbReference type="ARBA" id="ARBA00012211"/>
    </source>
</evidence>
<evidence type="ECO:0000313" key="19">
    <source>
        <dbReference type="EMBL" id="VHO01637.1"/>
    </source>
</evidence>
<dbReference type="InterPro" id="IPR036565">
    <property type="entry name" value="Mur-like_cat_sf"/>
</dbReference>
<evidence type="ECO:0000256" key="8">
    <source>
        <dbReference type="ARBA" id="ARBA00022840"/>
    </source>
</evidence>
<reference evidence="19 21" key="3">
    <citation type="submission" date="2019-04" db="EMBL/GenBank/DDBJ databases">
        <authorList>
            <person name="Seth-Smith MB H."/>
            <person name="Seth-Smith H."/>
        </authorList>
    </citation>
    <scope>NUCLEOTIDE SEQUENCE [LARGE SCALE GENOMIC DNA]</scope>
    <source>
        <strain evidence="19">USB-603019</strain>
    </source>
</reference>
<dbReference type="InterPro" id="IPR013221">
    <property type="entry name" value="Mur_ligase_cen"/>
</dbReference>
<protein>
    <recommendedName>
        <fullName evidence="3 14">UDP-N-acetylmuramate--L-alanine ligase</fullName>
        <ecNumber evidence="3 14">6.3.2.8</ecNumber>
    </recommendedName>
    <alternativeName>
        <fullName evidence="14">UDP-N-acetylmuramoyl-L-alanine synthetase</fullName>
    </alternativeName>
</protein>
<evidence type="ECO:0000256" key="5">
    <source>
        <dbReference type="ARBA" id="ARBA00022598"/>
    </source>
</evidence>
<evidence type="ECO:0000313" key="18">
    <source>
        <dbReference type="EMBL" id="ALE19438.1"/>
    </source>
</evidence>
<dbReference type="UniPathway" id="UPA00219"/>